<evidence type="ECO:0000313" key="2">
    <source>
        <dbReference type="Proteomes" id="UP000243686"/>
    </source>
</evidence>
<proteinExistence type="predicted"/>
<dbReference type="AlphaFoldDB" id="A0A1S8WM71"/>
<gene>
    <name evidence="1" type="ORF">X801_08657</name>
</gene>
<reference evidence="1 2" key="1">
    <citation type="submission" date="2015-03" db="EMBL/GenBank/DDBJ databases">
        <title>Draft genome of the nematode, Opisthorchis viverrini.</title>
        <authorList>
            <person name="Mitreva M."/>
        </authorList>
    </citation>
    <scope>NUCLEOTIDE SEQUENCE [LARGE SCALE GENOMIC DNA]</scope>
    <source>
        <strain evidence="1">Khon Kaen</strain>
    </source>
</reference>
<dbReference type="EMBL" id="KV903849">
    <property type="protein sequence ID" value="OON15539.1"/>
    <property type="molecule type" value="Genomic_DNA"/>
</dbReference>
<dbReference type="Proteomes" id="UP000243686">
    <property type="component" value="Unassembled WGS sequence"/>
</dbReference>
<sequence length="222" mass="25323">MRLQGSVEMQSSSRARAPSWLRSIITTLVYCFWSTMHKFTVYPTTSYLSVGMRYRSLVRCVPQTSQYLTHPALHNLQQQDPHRTRTVFLRQHWMWSESHNLKASHQQLSTLSSYLHLGVDLVTPALFSLRVPAVGTSESVGTGSSRLETQWSQQKTWRIYRYCSLPSGQPLTFAIGYWCTCHGAVRSGKCFGCLGLRTNATVVCAASTELCRWRSTWFEDGE</sequence>
<organism evidence="1 2">
    <name type="scientific">Opisthorchis viverrini</name>
    <name type="common">Southeast Asian liver fluke</name>
    <dbReference type="NCBI Taxonomy" id="6198"/>
    <lineage>
        <taxon>Eukaryota</taxon>
        <taxon>Metazoa</taxon>
        <taxon>Spiralia</taxon>
        <taxon>Lophotrochozoa</taxon>
        <taxon>Platyhelminthes</taxon>
        <taxon>Trematoda</taxon>
        <taxon>Digenea</taxon>
        <taxon>Opisthorchiida</taxon>
        <taxon>Opisthorchiata</taxon>
        <taxon>Opisthorchiidae</taxon>
        <taxon>Opisthorchis</taxon>
    </lineage>
</organism>
<name>A0A1S8WM71_OPIVI</name>
<accession>A0A1S8WM71</accession>
<keyword evidence="2" id="KW-1185">Reference proteome</keyword>
<evidence type="ECO:0000313" key="1">
    <source>
        <dbReference type="EMBL" id="OON15539.1"/>
    </source>
</evidence>
<protein>
    <submittedName>
        <fullName evidence="1">Uncharacterized protein</fullName>
    </submittedName>
</protein>